<keyword evidence="3" id="KW-0804">Transcription</keyword>
<keyword evidence="2" id="KW-0238">DNA-binding</keyword>
<dbReference type="PANTHER" id="PTHR43280">
    <property type="entry name" value="ARAC-FAMILY TRANSCRIPTIONAL REGULATOR"/>
    <property type="match status" value="1"/>
</dbReference>
<accession>A0A2U2PJH7</accession>
<evidence type="ECO:0000259" key="4">
    <source>
        <dbReference type="PROSITE" id="PS01124"/>
    </source>
</evidence>
<evidence type="ECO:0000256" key="3">
    <source>
        <dbReference type="ARBA" id="ARBA00023163"/>
    </source>
</evidence>
<dbReference type="EMBL" id="QEAS01000004">
    <property type="protein sequence ID" value="PWG81553.1"/>
    <property type="molecule type" value="Genomic_DNA"/>
</dbReference>
<sequence length="298" mass="35123">MTKKSEIRHLTIKEILNVLEEEEQDGGLHVYFRQQVISHNPFPYPFRSENTGILIFTRGRVKIQIDLKTYIAGVNDIVFLDSQSILQVMEVIEDVQCVSVSFTDEFALKNIQNYSDVNVLRLFAEKKITVFHLPAPKRDLFIQLIEHLYRLNRGQEKYYRKERIMHFFNVLALELMGIVREEIEKLDLKTSRKKILIDQFLKHLKVHARKERDVQFYADKLCVTPDYLTRVIKQASDLTAREVIEEAVVMEARDLLMDHNLSIGRIAEILNFSDQSFFGKYFKKKMKVSPNAFRNQNH</sequence>
<dbReference type="Pfam" id="PF12833">
    <property type="entry name" value="HTH_18"/>
    <property type="match status" value="1"/>
</dbReference>
<keyword evidence="6" id="KW-1185">Reference proteome</keyword>
<dbReference type="PROSITE" id="PS01124">
    <property type="entry name" value="HTH_ARAC_FAMILY_2"/>
    <property type="match status" value="1"/>
</dbReference>
<keyword evidence="1" id="KW-0805">Transcription regulation</keyword>
<dbReference type="InterPro" id="IPR018060">
    <property type="entry name" value="HTH_AraC"/>
</dbReference>
<organism evidence="5 6">
    <name type="scientific">Pararcticibacter amylolyticus</name>
    <dbReference type="NCBI Taxonomy" id="2173175"/>
    <lineage>
        <taxon>Bacteria</taxon>
        <taxon>Pseudomonadati</taxon>
        <taxon>Bacteroidota</taxon>
        <taxon>Sphingobacteriia</taxon>
        <taxon>Sphingobacteriales</taxon>
        <taxon>Sphingobacteriaceae</taxon>
        <taxon>Pararcticibacter</taxon>
    </lineage>
</organism>
<name>A0A2U2PJH7_9SPHI</name>
<dbReference type="PANTHER" id="PTHR43280:SF32">
    <property type="entry name" value="TRANSCRIPTIONAL REGULATORY PROTEIN"/>
    <property type="match status" value="1"/>
</dbReference>
<evidence type="ECO:0000256" key="2">
    <source>
        <dbReference type="ARBA" id="ARBA00023125"/>
    </source>
</evidence>
<feature type="domain" description="HTH araC/xylS-type" evidence="4">
    <location>
        <begin position="198"/>
        <end position="296"/>
    </location>
</feature>
<comment type="caution">
    <text evidence="5">The sequence shown here is derived from an EMBL/GenBank/DDBJ whole genome shotgun (WGS) entry which is preliminary data.</text>
</comment>
<dbReference type="Proteomes" id="UP000245647">
    <property type="component" value="Unassembled WGS sequence"/>
</dbReference>
<evidence type="ECO:0000313" key="5">
    <source>
        <dbReference type="EMBL" id="PWG81553.1"/>
    </source>
</evidence>
<dbReference type="InterPro" id="IPR009057">
    <property type="entry name" value="Homeodomain-like_sf"/>
</dbReference>
<dbReference type="GO" id="GO:0003700">
    <property type="term" value="F:DNA-binding transcription factor activity"/>
    <property type="evidence" value="ECO:0007669"/>
    <property type="project" value="InterPro"/>
</dbReference>
<reference evidence="5 6" key="1">
    <citation type="submission" date="2018-04" db="EMBL/GenBank/DDBJ databases">
        <title>Pedobacter chongqingensis sp. nov., isolated from a rottenly hemp rope.</title>
        <authorList>
            <person name="Cai Y."/>
        </authorList>
    </citation>
    <scope>NUCLEOTIDE SEQUENCE [LARGE SCALE GENOMIC DNA]</scope>
    <source>
        <strain evidence="5 6">FJ4-8</strain>
    </source>
</reference>
<dbReference type="Gene3D" id="1.10.10.60">
    <property type="entry name" value="Homeodomain-like"/>
    <property type="match status" value="1"/>
</dbReference>
<gene>
    <name evidence="5" type="ORF">DDR33_06905</name>
</gene>
<evidence type="ECO:0000256" key="1">
    <source>
        <dbReference type="ARBA" id="ARBA00023015"/>
    </source>
</evidence>
<proteinExistence type="predicted"/>
<dbReference type="SMART" id="SM00342">
    <property type="entry name" value="HTH_ARAC"/>
    <property type="match status" value="1"/>
</dbReference>
<evidence type="ECO:0000313" key="6">
    <source>
        <dbReference type="Proteomes" id="UP000245647"/>
    </source>
</evidence>
<dbReference type="AlphaFoldDB" id="A0A2U2PJH7"/>
<dbReference type="RefSeq" id="WP_109415037.1">
    <property type="nucleotide sequence ID" value="NZ_QEAS01000004.1"/>
</dbReference>
<protein>
    <recommendedName>
        <fullName evidence="4">HTH araC/xylS-type domain-containing protein</fullName>
    </recommendedName>
</protein>
<dbReference type="GO" id="GO:0043565">
    <property type="term" value="F:sequence-specific DNA binding"/>
    <property type="evidence" value="ECO:0007669"/>
    <property type="project" value="InterPro"/>
</dbReference>
<dbReference type="SUPFAM" id="SSF46689">
    <property type="entry name" value="Homeodomain-like"/>
    <property type="match status" value="1"/>
</dbReference>
<dbReference type="OrthoDB" id="1007667at2"/>